<evidence type="ECO:0000313" key="3">
    <source>
        <dbReference type="EMBL" id="KEQ09445.1"/>
    </source>
</evidence>
<dbReference type="EMBL" id="JOKJ01000007">
    <property type="protein sequence ID" value="KEQ09445.1"/>
    <property type="molecule type" value="Genomic_DNA"/>
</dbReference>
<gene>
    <name evidence="3" type="ORF">GV68_23770</name>
</gene>
<feature type="chain" id="PRO_5037047359" evidence="2">
    <location>
        <begin position="22"/>
        <end position="323"/>
    </location>
</feature>
<dbReference type="AlphaFoldDB" id="A0A922P139"/>
<dbReference type="RefSeq" id="WP_037165878.1">
    <property type="nucleotide sequence ID" value="NZ_CAJXID010000027.1"/>
</dbReference>
<evidence type="ECO:0000256" key="2">
    <source>
        <dbReference type="SAM" id="SignalP"/>
    </source>
</evidence>
<protein>
    <submittedName>
        <fullName evidence="3">ABC transporter substrate-binding protein</fullName>
    </submittedName>
</protein>
<comment type="caution">
    <text evidence="3">The sequence shown here is derived from an EMBL/GenBank/DDBJ whole genome shotgun (WGS) entry which is preliminary data.</text>
</comment>
<keyword evidence="4" id="KW-1185">Reference proteome</keyword>
<evidence type="ECO:0000256" key="1">
    <source>
        <dbReference type="ARBA" id="ARBA00006987"/>
    </source>
</evidence>
<dbReference type="Pfam" id="PF03401">
    <property type="entry name" value="TctC"/>
    <property type="match status" value="1"/>
</dbReference>
<feature type="signal peptide" evidence="2">
    <location>
        <begin position="1"/>
        <end position="21"/>
    </location>
</feature>
<organism evidence="3 4">
    <name type="scientific">Pseudorhizobium pelagicum</name>
    <dbReference type="NCBI Taxonomy" id="1509405"/>
    <lineage>
        <taxon>Bacteria</taxon>
        <taxon>Pseudomonadati</taxon>
        <taxon>Pseudomonadota</taxon>
        <taxon>Alphaproteobacteria</taxon>
        <taxon>Hyphomicrobiales</taxon>
        <taxon>Rhizobiaceae</taxon>
        <taxon>Rhizobium/Agrobacterium group</taxon>
        <taxon>Pseudorhizobium</taxon>
    </lineage>
</organism>
<name>A0A922P139_9HYPH</name>
<comment type="similarity">
    <text evidence="1">Belongs to the UPF0065 (bug) family.</text>
</comment>
<dbReference type="OrthoDB" id="7243230at2"/>
<dbReference type="PIRSF" id="PIRSF017082">
    <property type="entry name" value="YflP"/>
    <property type="match status" value="1"/>
</dbReference>
<dbReference type="SUPFAM" id="SSF53850">
    <property type="entry name" value="Periplasmic binding protein-like II"/>
    <property type="match status" value="1"/>
</dbReference>
<proteinExistence type="inferred from homology"/>
<dbReference type="PANTHER" id="PTHR42928:SF5">
    <property type="entry name" value="BLR1237 PROTEIN"/>
    <property type="match status" value="1"/>
</dbReference>
<dbReference type="PANTHER" id="PTHR42928">
    <property type="entry name" value="TRICARBOXYLATE-BINDING PROTEIN"/>
    <property type="match status" value="1"/>
</dbReference>
<dbReference type="InterPro" id="IPR042100">
    <property type="entry name" value="Bug_dom1"/>
</dbReference>
<dbReference type="Gene3D" id="3.40.190.150">
    <property type="entry name" value="Bordetella uptake gene, domain 1"/>
    <property type="match status" value="1"/>
</dbReference>
<dbReference type="Gene3D" id="3.40.190.10">
    <property type="entry name" value="Periplasmic binding protein-like II"/>
    <property type="match status" value="1"/>
</dbReference>
<accession>A0A922P139</accession>
<evidence type="ECO:0000313" key="4">
    <source>
        <dbReference type="Proteomes" id="UP000052167"/>
    </source>
</evidence>
<reference evidence="3 4" key="1">
    <citation type="submission" date="2014-06" db="EMBL/GenBank/DDBJ databases">
        <title>Rhizobium pelagicum/R2-400B4.</title>
        <authorList>
            <person name="Kimes N.E."/>
            <person name="Lopez-Perez M."/>
        </authorList>
    </citation>
    <scope>NUCLEOTIDE SEQUENCE [LARGE SCALE GENOMIC DNA]</scope>
    <source>
        <strain evidence="3 4">R2-400B4</strain>
    </source>
</reference>
<sequence>MLKKLATSAIVLAISAGAAMAEFPEKPITLIVPWAAGGGTDAVARILASGLEKELGVSVNVVNKPGGGSVIGHSEMLTTNPDGYTLGFGTAELSTFYWAGQSEIKATDFNPIALVNFDSGAFHVPTSSDWTDVAAALEEIKAQPAGTFKVSGTGTGAAYHLAFAGFLKANGVDPLAVTLVPSQGAAPGFQELAAGGIDVVLSSLPEGMAMMQAEKSKPLAVFSEERIAAFPDVPTAEEATGKPFAGGTWRGVVGPQGLDPEVAKTLEDAVVKVGNSEEFVAFMNEKGFGLRVRGSEAFGEFLAEQHVQVGSIMNDLGIAQRKE</sequence>
<keyword evidence="2" id="KW-0732">Signal</keyword>
<dbReference type="Proteomes" id="UP000052167">
    <property type="component" value="Unassembled WGS sequence"/>
</dbReference>
<dbReference type="CDD" id="cd07012">
    <property type="entry name" value="PBP2_Bug_TTT"/>
    <property type="match status" value="1"/>
</dbReference>
<dbReference type="InterPro" id="IPR005064">
    <property type="entry name" value="BUG"/>
</dbReference>